<dbReference type="CDD" id="cd06127">
    <property type="entry name" value="DEDDh"/>
    <property type="match status" value="1"/>
</dbReference>
<name>A0A225CXY6_9BACT</name>
<dbReference type="GO" id="GO:0005829">
    <property type="term" value="C:cytosol"/>
    <property type="evidence" value="ECO:0007669"/>
    <property type="project" value="TreeGrafter"/>
</dbReference>
<reference evidence="4" key="1">
    <citation type="submission" date="2017-06" db="EMBL/GenBank/DDBJ databases">
        <title>Genome analysis of Fimbriiglobus ruber SP5, the first member of the order Planctomycetales with confirmed chitinolytic capability.</title>
        <authorList>
            <person name="Ravin N.V."/>
            <person name="Rakitin A.L."/>
            <person name="Ivanova A.A."/>
            <person name="Beletsky A.V."/>
            <person name="Kulichevskaya I.S."/>
            <person name="Mardanov A.V."/>
            <person name="Dedysh S.N."/>
        </authorList>
    </citation>
    <scope>NUCLEOTIDE SEQUENCE [LARGE SCALE GENOMIC DNA]</scope>
    <source>
        <strain evidence="4">SP5</strain>
    </source>
</reference>
<keyword evidence="4" id="KW-1185">Reference proteome</keyword>
<dbReference type="Gene3D" id="3.30.420.10">
    <property type="entry name" value="Ribonuclease H-like superfamily/Ribonuclease H"/>
    <property type="match status" value="1"/>
</dbReference>
<comment type="caution">
    <text evidence="3">The sequence shown here is derived from an EMBL/GenBank/DDBJ whole genome shotgun (WGS) entry which is preliminary data.</text>
</comment>
<dbReference type="PANTHER" id="PTHR30231">
    <property type="entry name" value="DNA POLYMERASE III SUBUNIT EPSILON"/>
    <property type="match status" value="1"/>
</dbReference>
<dbReference type="OrthoDB" id="9803913at2"/>
<gene>
    <name evidence="3" type="ORF">FRUB_10201</name>
</gene>
<dbReference type="SUPFAM" id="SSF53098">
    <property type="entry name" value="Ribonuclease H-like"/>
    <property type="match status" value="1"/>
</dbReference>
<organism evidence="3 4">
    <name type="scientific">Fimbriiglobus ruber</name>
    <dbReference type="NCBI Taxonomy" id="1908690"/>
    <lineage>
        <taxon>Bacteria</taxon>
        <taxon>Pseudomonadati</taxon>
        <taxon>Planctomycetota</taxon>
        <taxon>Planctomycetia</taxon>
        <taxon>Gemmatales</taxon>
        <taxon>Gemmataceae</taxon>
        <taxon>Fimbriiglobus</taxon>
    </lineage>
</organism>
<dbReference type="PANTHER" id="PTHR30231:SF41">
    <property type="entry name" value="DNA POLYMERASE III SUBUNIT EPSILON"/>
    <property type="match status" value="1"/>
</dbReference>
<dbReference type="RefSeq" id="WP_161968112.1">
    <property type="nucleotide sequence ID" value="NZ_NIDE01000020.1"/>
</dbReference>
<accession>A0A225CXY6</accession>
<evidence type="ECO:0000313" key="3">
    <source>
        <dbReference type="EMBL" id="OWK34230.1"/>
    </source>
</evidence>
<dbReference type="GO" id="GO:0008408">
    <property type="term" value="F:3'-5' exonuclease activity"/>
    <property type="evidence" value="ECO:0007669"/>
    <property type="project" value="TreeGrafter"/>
</dbReference>
<dbReference type="InterPro" id="IPR012337">
    <property type="entry name" value="RNaseH-like_sf"/>
</dbReference>
<sequence>MHFPFSHLTLARPLAVLDLETTGVDPARDRIVEFAVLKIAPDGRSQLCHQRVRPGVPIPPAATAVHGITDAAVAAAPPFRAIARSLAAFLVDADLAGFGSPGSTCPSWPPSSPGPGSRSGSAGGPSLTP</sequence>
<evidence type="ECO:0000256" key="1">
    <source>
        <dbReference type="SAM" id="MobiDB-lite"/>
    </source>
</evidence>
<dbReference type="Pfam" id="PF00929">
    <property type="entry name" value="RNase_T"/>
    <property type="match status" value="1"/>
</dbReference>
<protein>
    <submittedName>
        <fullName evidence="3">DNA Pol III Epsilon Chain</fullName>
    </submittedName>
</protein>
<evidence type="ECO:0000313" key="4">
    <source>
        <dbReference type="Proteomes" id="UP000214646"/>
    </source>
</evidence>
<feature type="domain" description="Exonuclease" evidence="2">
    <location>
        <begin position="16"/>
        <end position="91"/>
    </location>
</feature>
<dbReference type="GO" id="GO:0045004">
    <property type="term" value="P:DNA replication proofreading"/>
    <property type="evidence" value="ECO:0007669"/>
    <property type="project" value="TreeGrafter"/>
</dbReference>
<dbReference type="GO" id="GO:0003676">
    <property type="term" value="F:nucleic acid binding"/>
    <property type="evidence" value="ECO:0007669"/>
    <property type="project" value="InterPro"/>
</dbReference>
<evidence type="ECO:0000259" key="2">
    <source>
        <dbReference type="Pfam" id="PF00929"/>
    </source>
</evidence>
<dbReference type="Proteomes" id="UP000214646">
    <property type="component" value="Unassembled WGS sequence"/>
</dbReference>
<dbReference type="InterPro" id="IPR036397">
    <property type="entry name" value="RNaseH_sf"/>
</dbReference>
<dbReference type="EMBL" id="NIDE01000020">
    <property type="protein sequence ID" value="OWK34230.1"/>
    <property type="molecule type" value="Genomic_DNA"/>
</dbReference>
<feature type="region of interest" description="Disordered" evidence="1">
    <location>
        <begin position="101"/>
        <end position="129"/>
    </location>
</feature>
<proteinExistence type="predicted"/>
<dbReference type="AlphaFoldDB" id="A0A225CXY6"/>
<dbReference type="InterPro" id="IPR013520">
    <property type="entry name" value="Ribonucl_H"/>
</dbReference>
<feature type="compositionally biased region" description="Low complexity" evidence="1">
    <location>
        <begin position="114"/>
        <end position="129"/>
    </location>
</feature>